<evidence type="ECO:0000256" key="4">
    <source>
        <dbReference type="ARBA" id="ARBA00022679"/>
    </source>
</evidence>
<dbReference type="EMBL" id="JAANXD010000027">
    <property type="protein sequence ID" value="MBS1257587.1"/>
    <property type="molecule type" value="Genomic_DNA"/>
</dbReference>
<feature type="binding site" evidence="9">
    <location>
        <position position="229"/>
    </location>
    <ligand>
        <name>substrate</name>
    </ligand>
</feature>
<dbReference type="PANTHER" id="PTHR23342:SF0">
    <property type="entry name" value="N-ACETYLGLUTAMATE SYNTHASE, MITOCHONDRIAL"/>
    <property type="match status" value="1"/>
</dbReference>
<keyword evidence="5 9" id="KW-0547">Nucleotide-binding</keyword>
<dbReference type="InterPro" id="IPR036393">
    <property type="entry name" value="AceGlu_kinase-like_sf"/>
</dbReference>
<gene>
    <name evidence="9" type="primary">argB</name>
    <name evidence="11" type="ORF">MAG551_00631</name>
</gene>
<dbReference type="CDD" id="cd04250">
    <property type="entry name" value="AAK_NAGK-C"/>
    <property type="match status" value="1"/>
</dbReference>
<keyword evidence="9" id="KW-0963">Cytoplasm</keyword>
<comment type="subcellular location">
    <subcellularLocation>
        <location evidence="9">Cytoplasm</location>
    </subcellularLocation>
</comment>
<dbReference type="SUPFAM" id="SSF53633">
    <property type="entry name" value="Carbamate kinase-like"/>
    <property type="match status" value="1"/>
</dbReference>
<keyword evidence="4 9" id="KW-0808">Transferase</keyword>
<keyword evidence="6 9" id="KW-0418">Kinase</keyword>
<dbReference type="EC" id="2.7.2.8" evidence="9"/>
<evidence type="ECO:0000313" key="12">
    <source>
        <dbReference type="Proteomes" id="UP000722750"/>
    </source>
</evidence>
<evidence type="ECO:0000256" key="8">
    <source>
        <dbReference type="ARBA" id="ARBA00048141"/>
    </source>
</evidence>
<dbReference type="InterPro" id="IPR004662">
    <property type="entry name" value="AcgluKinase_fam"/>
</dbReference>
<feature type="binding site" evidence="9">
    <location>
        <begin position="106"/>
        <end position="107"/>
    </location>
    <ligand>
        <name>substrate</name>
    </ligand>
</feature>
<evidence type="ECO:0000256" key="9">
    <source>
        <dbReference type="HAMAP-Rule" id="MF_00082"/>
    </source>
</evidence>
<dbReference type="InterPro" id="IPR037528">
    <property type="entry name" value="ArgB"/>
</dbReference>
<dbReference type="GO" id="GO:0003991">
    <property type="term" value="F:acetylglutamate kinase activity"/>
    <property type="evidence" value="ECO:0007669"/>
    <property type="project" value="UniProtKB-UniRule"/>
</dbReference>
<comment type="similarity">
    <text evidence="9">Belongs to the acetylglutamate kinase family. ArgB subfamily.</text>
</comment>
<proteinExistence type="inferred from homology"/>
<name>A0A941W1L2_9BACT</name>
<comment type="caution">
    <text evidence="11">The sequence shown here is derived from an EMBL/GenBank/DDBJ whole genome shotgun (WGS) entry which is preliminary data.</text>
</comment>
<protein>
    <recommendedName>
        <fullName evidence="9">Acetylglutamate kinase</fullName>
        <ecNumber evidence="9">2.7.2.8</ecNumber>
    </recommendedName>
    <alternativeName>
        <fullName evidence="9">N-acetyl-L-glutamate 5-phosphotransferase</fullName>
    </alternativeName>
    <alternativeName>
        <fullName evidence="9">NAG kinase</fullName>
        <shortName evidence="9">NAGK</shortName>
    </alternativeName>
</protein>
<comment type="catalytic activity">
    <reaction evidence="8 9">
        <text>N-acetyl-L-glutamate + ATP = N-acetyl-L-glutamyl 5-phosphate + ADP</text>
        <dbReference type="Rhea" id="RHEA:14629"/>
        <dbReference type="ChEBI" id="CHEBI:30616"/>
        <dbReference type="ChEBI" id="CHEBI:44337"/>
        <dbReference type="ChEBI" id="CHEBI:57936"/>
        <dbReference type="ChEBI" id="CHEBI:456216"/>
        <dbReference type="EC" id="2.7.2.8"/>
    </reaction>
</comment>
<evidence type="ECO:0000256" key="2">
    <source>
        <dbReference type="ARBA" id="ARBA00022571"/>
    </source>
</evidence>
<dbReference type="PANTHER" id="PTHR23342">
    <property type="entry name" value="N-ACETYLGLUTAMATE SYNTHASE"/>
    <property type="match status" value="1"/>
</dbReference>
<dbReference type="NCBIfam" id="TIGR00761">
    <property type="entry name" value="argB"/>
    <property type="match status" value="1"/>
</dbReference>
<dbReference type="Gene3D" id="3.40.1160.10">
    <property type="entry name" value="Acetylglutamate kinase-like"/>
    <property type="match status" value="1"/>
</dbReference>
<keyword evidence="7 9" id="KW-0067">ATP-binding</keyword>
<evidence type="ECO:0000256" key="7">
    <source>
        <dbReference type="ARBA" id="ARBA00022840"/>
    </source>
</evidence>
<comment type="pathway">
    <text evidence="1 9">Amino-acid biosynthesis; L-arginine biosynthesis; N(2)-acetyl-L-ornithine from L-glutamate: step 2/4.</text>
</comment>
<feature type="site" description="Transition state stabilizer" evidence="9">
    <location>
        <position position="71"/>
    </location>
</feature>
<feature type="binding site" evidence="9">
    <location>
        <position position="128"/>
    </location>
    <ligand>
        <name>substrate</name>
    </ligand>
</feature>
<evidence type="ECO:0000256" key="5">
    <source>
        <dbReference type="ARBA" id="ARBA00022741"/>
    </source>
</evidence>
<evidence type="ECO:0000313" key="11">
    <source>
        <dbReference type="EMBL" id="MBS1257587.1"/>
    </source>
</evidence>
<dbReference type="AlphaFoldDB" id="A0A941W1L2"/>
<dbReference type="InterPro" id="IPR041727">
    <property type="entry name" value="NAGK-C"/>
</dbReference>
<evidence type="ECO:0000256" key="6">
    <source>
        <dbReference type="ARBA" id="ARBA00022777"/>
    </source>
</evidence>
<organism evidence="11 12">
    <name type="scientific">Candidatus Scalindua arabica</name>
    <dbReference type="NCBI Taxonomy" id="1127984"/>
    <lineage>
        <taxon>Bacteria</taxon>
        <taxon>Pseudomonadati</taxon>
        <taxon>Planctomycetota</taxon>
        <taxon>Candidatus Brocadiia</taxon>
        <taxon>Candidatus Brocadiales</taxon>
        <taxon>Candidatus Scalinduaceae</taxon>
        <taxon>Candidatus Scalindua</taxon>
    </lineage>
</organism>
<feature type="domain" description="Aspartate/glutamate/uridylate kinase" evidence="10">
    <location>
        <begin position="66"/>
        <end position="311"/>
    </location>
</feature>
<evidence type="ECO:0000256" key="1">
    <source>
        <dbReference type="ARBA" id="ARBA00004828"/>
    </source>
</evidence>
<keyword evidence="3 9" id="KW-0028">Amino-acid biosynthesis</keyword>
<dbReference type="Pfam" id="PF00696">
    <property type="entry name" value="AA_kinase"/>
    <property type="match status" value="1"/>
</dbReference>
<accession>A0A941W1L2</accession>
<dbReference type="Proteomes" id="UP000722750">
    <property type="component" value="Unassembled WGS sequence"/>
</dbReference>
<evidence type="ECO:0000259" key="10">
    <source>
        <dbReference type="Pfam" id="PF00696"/>
    </source>
</evidence>
<dbReference type="HAMAP" id="MF_00082">
    <property type="entry name" value="ArgB"/>
    <property type="match status" value="1"/>
</dbReference>
<dbReference type="GO" id="GO:0005524">
    <property type="term" value="F:ATP binding"/>
    <property type="evidence" value="ECO:0007669"/>
    <property type="project" value="UniProtKB-UniRule"/>
</dbReference>
<sequence length="334" mass="36702">MSLQATSKNTKKSEISDILYEGIFPPEVDAEKLKRGYTKDISMEEAIRKSRALIEALPYIQSFKGKVVVVKFGGSAMVNIKTFQSILQDMVFMKTIGMMPVIVYGGGPHISSEMEKRGKKPLFIHGYRVTDEETLKIAIDVLVNQIGKLIINQIDEMGAKGVCVWNREKSPIKARKFVCESEDKTESNDLGYVGELTGIEHERFNSLCEGDNIPIVPPIAEGAGEVNFNVNADNVASFVAGSLKAEKLVFISNTHGISTDPSDPESFTSTLHEDEVNKLIESEIIRGGMLPKAKACIAALREGVRKAHIIDGHIPHSLLLEIFTDKGIGTQIIV</sequence>
<keyword evidence="2 9" id="KW-0055">Arginine biosynthesis</keyword>
<dbReference type="InterPro" id="IPR001048">
    <property type="entry name" value="Asp/Glu/Uridylate_kinase"/>
</dbReference>
<reference evidence="11" key="1">
    <citation type="journal article" date="2021" name="ISME J.">
        <title>Fine-scale metabolic discontinuity in a stratified prokaryote microbiome of a Red Sea deep halocline.</title>
        <authorList>
            <person name="Michoud G."/>
            <person name="Ngugi D.K."/>
            <person name="Barozzi A."/>
            <person name="Merlino G."/>
            <person name="Calleja M.L."/>
            <person name="Delgado-Huertas A."/>
            <person name="Moran X.A.G."/>
            <person name="Daffonchio D."/>
        </authorList>
    </citation>
    <scope>NUCLEOTIDE SEQUENCE</scope>
    <source>
        <strain evidence="11">SuakinDeep_MAG55_1</strain>
    </source>
</reference>
<dbReference type="GO" id="GO:0005737">
    <property type="term" value="C:cytoplasm"/>
    <property type="evidence" value="ECO:0007669"/>
    <property type="project" value="UniProtKB-SubCell"/>
</dbReference>
<feature type="site" description="Transition state stabilizer" evidence="9">
    <location>
        <position position="292"/>
    </location>
</feature>
<evidence type="ECO:0000256" key="3">
    <source>
        <dbReference type="ARBA" id="ARBA00022605"/>
    </source>
</evidence>
<dbReference type="GO" id="GO:0042450">
    <property type="term" value="P:L-arginine biosynthetic process via ornithine"/>
    <property type="evidence" value="ECO:0007669"/>
    <property type="project" value="UniProtKB-UniRule"/>
</dbReference>
<dbReference type="PIRSF" id="PIRSF000728">
    <property type="entry name" value="NAGK"/>
    <property type="match status" value="1"/>
</dbReference>
<comment type="function">
    <text evidence="9">Catalyzes the ATP-dependent phosphorylation of N-acetyl-L-glutamate.</text>
</comment>
<dbReference type="FunFam" id="3.40.1160.10:FF:000004">
    <property type="entry name" value="Acetylglutamate kinase"/>
    <property type="match status" value="1"/>
</dbReference>